<evidence type="ECO:0000256" key="1">
    <source>
        <dbReference type="ARBA" id="ARBA00005568"/>
    </source>
</evidence>
<evidence type="ECO:0000256" key="3">
    <source>
        <dbReference type="ARBA" id="ARBA00023239"/>
    </source>
</evidence>
<evidence type="ECO:0000256" key="2">
    <source>
        <dbReference type="ARBA" id="ARBA00022723"/>
    </source>
</evidence>
<dbReference type="InterPro" id="IPR015813">
    <property type="entry name" value="Pyrv/PenolPyrv_kinase-like_dom"/>
</dbReference>
<keyword evidence="2" id="KW-0479">Metal-binding</keyword>
<organism evidence="5 6">
    <name type="scientific">Maioricimonas rarisocia</name>
    <dbReference type="NCBI Taxonomy" id="2528026"/>
    <lineage>
        <taxon>Bacteria</taxon>
        <taxon>Pseudomonadati</taxon>
        <taxon>Planctomycetota</taxon>
        <taxon>Planctomycetia</taxon>
        <taxon>Planctomycetales</taxon>
        <taxon>Planctomycetaceae</taxon>
        <taxon>Maioricimonas</taxon>
    </lineage>
</organism>
<dbReference type="Pfam" id="PF03328">
    <property type="entry name" value="HpcH_HpaI"/>
    <property type="match status" value="1"/>
</dbReference>
<dbReference type="PANTHER" id="PTHR30502">
    <property type="entry name" value="2-KETO-3-DEOXY-L-RHAMNONATE ALDOLASE"/>
    <property type="match status" value="1"/>
</dbReference>
<dbReference type="GO" id="GO:0046872">
    <property type="term" value="F:metal ion binding"/>
    <property type="evidence" value="ECO:0007669"/>
    <property type="project" value="UniProtKB-KW"/>
</dbReference>
<dbReference type="EMBL" id="CP036275">
    <property type="protein sequence ID" value="QDU37341.1"/>
    <property type="molecule type" value="Genomic_DNA"/>
</dbReference>
<accession>A0A517Z4D1</accession>
<dbReference type="SUPFAM" id="SSF51621">
    <property type="entry name" value="Phosphoenolpyruvate/pyruvate domain"/>
    <property type="match status" value="1"/>
</dbReference>
<sequence length="259" mass="27925">MPESLKTRITRGDRVVVFAVSRVFHPNMIQMFGIHGGFDGFWIDHEHAGLTVEQMELAAMAGRTSGLDSFVRVAPTDYALVTRCLESGASGVMAAQINTAEQAEEFVQWSKFAPRGRRGLNAGGFDGRFGNVSVAEFCERANRETFVAIQIETADAVENCEAIAAIDGVDLLFVGPSDLSQALGVTGDFMHARCVEAIDRVAAACRDAGIHWGAVTTTADHARMLSEKGCTMLSPTNDVRMVNAGIKAVKGQFDFLFEG</sequence>
<dbReference type="KEGG" id="mri:Mal4_16510"/>
<dbReference type="InterPro" id="IPR005000">
    <property type="entry name" value="Aldolase/citrate-lyase_domain"/>
</dbReference>
<evidence type="ECO:0000313" key="6">
    <source>
        <dbReference type="Proteomes" id="UP000320496"/>
    </source>
</evidence>
<dbReference type="OrthoDB" id="86160at2"/>
<dbReference type="RefSeq" id="WP_145368117.1">
    <property type="nucleotide sequence ID" value="NZ_CP036275.1"/>
</dbReference>
<dbReference type="AlphaFoldDB" id="A0A517Z4D1"/>
<dbReference type="GO" id="GO:0005737">
    <property type="term" value="C:cytoplasm"/>
    <property type="evidence" value="ECO:0007669"/>
    <property type="project" value="TreeGrafter"/>
</dbReference>
<evidence type="ECO:0000259" key="4">
    <source>
        <dbReference type="Pfam" id="PF03328"/>
    </source>
</evidence>
<protein>
    <submittedName>
        <fullName evidence="5">5-keto-4-deoxy-D-glucarate aldolase</fullName>
        <ecNumber evidence="5">4.1.2.20</ecNumber>
    </submittedName>
</protein>
<feature type="domain" description="HpcH/HpaI aldolase/citrate lyase" evidence="4">
    <location>
        <begin position="24"/>
        <end position="235"/>
    </location>
</feature>
<keyword evidence="6" id="KW-1185">Reference proteome</keyword>
<dbReference type="InterPro" id="IPR040442">
    <property type="entry name" value="Pyrv_kinase-like_dom_sf"/>
</dbReference>
<gene>
    <name evidence="5" type="primary">garL_2</name>
    <name evidence="5" type="ORF">Mal4_16510</name>
</gene>
<keyword evidence="3 5" id="KW-0456">Lyase</keyword>
<proteinExistence type="inferred from homology"/>
<dbReference type="Gene3D" id="3.20.20.60">
    <property type="entry name" value="Phosphoenolpyruvate-binding domains"/>
    <property type="match status" value="1"/>
</dbReference>
<dbReference type="Proteomes" id="UP000320496">
    <property type="component" value="Chromosome"/>
</dbReference>
<dbReference type="GO" id="GO:0008672">
    <property type="term" value="F:2-dehydro-3-deoxyglucarate aldolase activity"/>
    <property type="evidence" value="ECO:0007669"/>
    <property type="project" value="UniProtKB-EC"/>
</dbReference>
<dbReference type="InterPro" id="IPR050251">
    <property type="entry name" value="HpcH-HpaI_aldolase"/>
</dbReference>
<evidence type="ECO:0000313" key="5">
    <source>
        <dbReference type="EMBL" id="QDU37341.1"/>
    </source>
</evidence>
<comment type="similarity">
    <text evidence="1">Belongs to the HpcH/HpaI aldolase family.</text>
</comment>
<name>A0A517Z4D1_9PLAN</name>
<dbReference type="EC" id="4.1.2.20" evidence="5"/>
<dbReference type="PANTHER" id="PTHR30502:SF0">
    <property type="entry name" value="PHOSPHOENOLPYRUVATE CARBOXYLASE FAMILY PROTEIN"/>
    <property type="match status" value="1"/>
</dbReference>
<reference evidence="5 6" key="1">
    <citation type="submission" date="2019-02" db="EMBL/GenBank/DDBJ databases">
        <title>Deep-cultivation of Planctomycetes and their phenomic and genomic characterization uncovers novel biology.</title>
        <authorList>
            <person name="Wiegand S."/>
            <person name="Jogler M."/>
            <person name="Boedeker C."/>
            <person name="Pinto D."/>
            <person name="Vollmers J."/>
            <person name="Rivas-Marin E."/>
            <person name="Kohn T."/>
            <person name="Peeters S.H."/>
            <person name="Heuer A."/>
            <person name="Rast P."/>
            <person name="Oberbeckmann S."/>
            <person name="Bunk B."/>
            <person name="Jeske O."/>
            <person name="Meyerdierks A."/>
            <person name="Storesund J.E."/>
            <person name="Kallscheuer N."/>
            <person name="Luecker S."/>
            <person name="Lage O.M."/>
            <person name="Pohl T."/>
            <person name="Merkel B.J."/>
            <person name="Hornburger P."/>
            <person name="Mueller R.-W."/>
            <person name="Bruemmer F."/>
            <person name="Labrenz M."/>
            <person name="Spormann A.M."/>
            <person name="Op den Camp H."/>
            <person name="Overmann J."/>
            <person name="Amann R."/>
            <person name="Jetten M.S.M."/>
            <person name="Mascher T."/>
            <person name="Medema M.H."/>
            <person name="Devos D.P."/>
            <person name="Kaster A.-K."/>
            <person name="Ovreas L."/>
            <person name="Rohde M."/>
            <person name="Galperin M.Y."/>
            <person name="Jogler C."/>
        </authorList>
    </citation>
    <scope>NUCLEOTIDE SEQUENCE [LARGE SCALE GENOMIC DNA]</scope>
    <source>
        <strain evidence="5 6">Mal4</strain>
    </source>
</reference>